<dbReference type="PANTHER" id="PTHR34580">
    <property type="match status" value="1"/>
</dbReference>
<dbReference type="InterPro" id="IPR013196">
    <property type="entry name" value="HTH_11"/>
</dbReference>
<protein>
    <submittedName>
        <fullName evidence="4">YafY family protein</fullName>
    </submittedName>
</protein>
<dbReference type="PANTHER" id="PTHR34580:SF9">
    <property type="entry name" value="SLL5097 PROTEIN"/>
    <property type="match status" value="1"/>
</dbReference>
<dbReference type="PROSITE" id="PS52050">
    <property type="entry name" value="WYL"/>
    <property type="match status" value="1"/>
</dbReference>
<keyword evidence="1" id="KW-1133">Transmembrane helix</keyword>
<accession>A0ABY9JQV3</accession>
<dbReference type="InterPro" id="IPR026881">
    <property type="entry name" value="WYL_dom"/>
</dbReference>
<feature type="domain" description="WYL" evidence="3">
    <location>
        <begin position="138"/>
        <end position="203"/>
    </location>
</feature>
<feature type="transmembrane region" description="Helical" evidence="1">
    <location>
        <begin position="166"/>
        <end position="186"/>
    </location>
</feature>
<dbReference type="Gene3D" id="1.10.10.10">
    <property type="entry name" value="Winged helix-like DNA-binding domain superfamily/Winged helix DNA-binding domain"/>
    <property type="match status" value="1"/>
</dbReference>
<dbReference type="Proteomes" id="UP001197974">
    <property type="component" value="Chromosome"/>
</dbReference>
<gene>
    <name evidence="4" type="ORF">LC087_13090</name>
</gene>
<organism evidence="4 5">
    <name type="scientific">Bacillus carboniphilus</name>
    <dbReference type="NCBI Taxonomy" id="86663"/>
    <lineage>
        <taxon>Bacteria</taxon>
        <taxon>Bacillati</taxon>
        <taxon>Bacillota</taxon>
        <taxon>Bacilli</taxon>
        <taxon>Bacillales</taxon>
        <taxon>Bacillaceae</taxon>
        <taxon>Bacillus</taxon>
    </lineage>
</organism>
<keyword evidence="5" id="KW-1185">Reference proteome</keyword>
<reference evidence="4 5" key="1">
    <citation type="submission" date="2023-06" db="EMBL/GenBank/DDBJ databases">
        <title>Five Gram-positive bacteria isolated from mangrove sediments in Shenzhen, Guangdong, China.</title>
        <authorList>
            <person name="Yu S."/>
            <person name="Zheng W."/>
            <person name="Huang Y."/>
        </authorList>
    </citation>
    <scope>NUCLEOTIDE SEQUENCE [LARGE SCALE GENOMIC DNA]</scope>
    <source>
        <strain evidence="4 5">SaN35-3</strain>
    </source>
</reference>
<evidence type="ECO:0000259" key="2">
    <source>
        <dbReference type="Pfam" id="PF08279"/>
    </source>
</evidence>
<evidence type="ECO:0000313" key="5">
    <source>
        <dbReference type="Proteomes" id="UP001197974"/>
    </source>
</evidence>
<keyword evidence="1" id="KW-0812">Transmembrane</keyword>
<dbReference type="InterPro" id="IPR028349">
    <property type="entry name" value="PafC-like"/>
</dbReference>
<sequence>MSRTARLLELLISLNTKHRFTVQELADEFLVSRRTMLRDLQLLSEMGVPLFSSPGPNGGYTLIREQKLPPISLTVEEATGLLLSYEILEQHDGPFQSENMSTLTKIRATMSVEMLQNVAQLKERLAIDSPPRSFKNHYLKELLNASLEKKHQEIEYDSRSGLSVRIIFPFGLFISNGLWYCLAFCYKRKSNVTFRVDRIISIKEIEKFIGPSPKDVTVDKWLKQTHETSRKLRIKAQLTKLGCKILDPHPIGEWIQVSSDGSGIIEEKIKEEDIPFVGRMFLSLGSEIVIEEPVELIDFIKREAIKLIQYYSKEH</sequence>
<dbReference type="SUPFAM" id="SSF46785">
    <property type="entry name" value="Winged helix' DNA-binding domain"/>
    <property type="match status" value="1"/>
</dbReference>
<dbReference type="InterPro" id="IPR036390">
    <property type="entry name" value="WH_DNA-bd_sf"/>
</dbReference>
<keyword evidence="1" id="KW-0472">Membrane</keyword>
<dbReference type="EMBL" id="CP129013">
    <property type="protein sequence ID" value="WLR41779.1"/>
    <property type="molecule type" value="Genomic_DNA"/>
</dbReference>
<dbReference type="Pfam" id="PF13280">
    <property type="entry name" value="WYL"/>
    <property type="match status" value="1"/>
</dbReference>
<dbReference type="Pfam" id="PF08279">
    <property type="entry name" value="HTH_11"/>
    <property type="match status" value="1"/>
</dbReference>
<proteinExistence type="predicted"/>
<feature type="domain" description="Helix-turn-helix type 11" evidence="2">
    <location>
        <begin position="6"/>
        <end position="60"/>
    </location>
</feature>
<dbReference type="InterPro" id="IPR051534">
    <property type="entry name" value="CBASS_pafABC_assoc_protein"/>
</dbReference>
<dbReference type="RefSeq" id="WP_226541269.1">
    <property type="nucleotide sequence ID" value="NZ_CP129013.1"/>
</dbReference>
<evidence type="ECO:0000313" key="4">
    <source>
        <dbReference type="EMBL" id="WLR41779.1"/>
    </source>
</evidence>
<evidence type="ECO:0000256" key="1">
    <source>
        <dbReference type="SAM" id="Phobius"/>
    </source>
</evidence>
<name>A0ABY9JQV3_9BACI</name>
<dbReference type="InterPro" id="IPR036388">
    <property type="entry name" value="WH-like_DNA-bd_sf"/>
</dbReference>
<dbReference type="PIRSF" id="PIRSF016838">
    <property type="entry name" value="PafC"/>
    <property type="match status" value="1"/>
</dbReference>
<evidence type="ECO:0000259" key="3">
    <source>
        <dbReference type="Pfam" id="PF13280"/>
    </source>
</evidence>